<keyword evidence="5" id="KW-1185">Reference proteome</keyword>
<dbReference type="STRING" id="288004.AL038_02385"/>
<dbReference type="InterPro" id="IPR027417">
    <property type="entry name" value="P-loop_NTPase"/>
</dbReference>
<dbReference type="Gene3D" id="3.40.50.300">
    <property type="entry name" value="P-loop containing nucleotide triphosphate hydrolases"/>
    <property type="match status" value="1"/>
</dbReference>
<evidence type="ECO:0000259" key="3">
    <source>
        <dbReference type="Pfam" id="PF05707"/>
    </source>
</evidence>
<dbReference type="RefSeq" id="WP_062148461.1">
    <property type="nucleotide sequence ID" value="NZ_CP012373.2"/>
</dbReference>
<dbReference type="OrthoDB" id="6280543at2"/>
<evidence type="ECO:0000313" key="5">
    <source>
        <dbReference type="Proteomes" id="UP000234271"/>
    </source>
</evidence>
<organism evidence="4 5">
    <name type="scientific">Beggiatoa leptomitoformis</name>
    <dbReference type="NCBI Taxonomy" id="288004"/>
    <lineage>
        <taxon>Bacteria</taxon>
        <taxon>Pseudomonadati</taxon>
        <taxon>Pseudomonadota</taxon>
        <taxon>Gammaproteobacteria</taxon>
        <taxon>Thiotrichales</taxon>
        <taxon>Thiotrichaceae</taxon>
        <taxon>Beggiatoa</taxon>
    </lineage>
</organism>
<feature type="compositionally biased region" description="Polar residues" evidence="1">
    <location>
        <begin position="268"/>
        <end position="277"/>
    </location>
</feature>
<feature type="region of interest" description="Disordered" evidence="1">
    <location>
        <begin position="248"/>
        <end position="277"/>
    </location>
</feature>
<dbReference type="Pfam" id="PF05707">
    <property type="entry name" value="Zot"/>
    <property type="match status" value="1"/>
</dbReference>
<dbReference type="KEGG" id="blep:AL038_02385"/>
<proteinExistence type="predicted"/>
<reference evidence="5" key="1">
    <citation type="submission" date="2016-12" db="EMBL/GenBank/DDBJ databases">
        <title>Complete Genome Sequence of Beggiatoa leptomitiformis D-401.</title>
        <authorList>
            <person name="Fomenkov A."/>
            <person name="Vincze T."/>
            <person name="Grabovich M."/>
            <person name="Anton B.P."/>
            <person name="Dubinina G."/>
            <person name="Orlova M."/>
            <person name="Belousova E."/>
            <person name="Roberts R.J."/>
        </authorList>
    </citation>
    <scope>NUCLEOTIDE SEQUENCE [LARGE SCALE GENOMIC DNA]</scope>
    <source>
        <strain evidence="5">D-401</strain>
    </source>
</reference>
<keyword evidence="2" id="KW-0812">Transmembrane</keyword>
<sequence length="410" mass="46516">MSILLFHGVPGSFKTTWAVYEGLIPAWKAGKRIITNVRGLTQERCIAMLGETGAEVINETSETEEGLKQWQRFFHHAPKEVLFIIDEVQTLYPTTIGKRDWAKFDYTGTEDWRPRGVLEAFQKHRHLNWDFYFTSQDMRQIHLDIRMIIEGCWRHTNQGTVGVSGYVLREYHTPSHPRVVTRKEMVSAKSVGKVAWPLYDSTATGQTSDTIVNASIFKSIKLWILFILIAGGLIYVVNGILTWSSRHEKNNSDSAENSTRPAEVSGHDATSLNKSGGSSVAYSKARVVLPLRPYEGYNFYVLGGYAVLGGTLEYIDDKGLKKTIVKKQIKAKFLLYSDDLHSNLTIDYEDLYNVGYRFQIDGRCAMRLYFGGVEKENFIQHIACYQEIEPDKAKPPLMSNVNFPSFGATK</sequence>
<name>A0A2N9YBN8_9GAMM</name>
<dbReference type="AlphaFoldDB" id="A0A2N9YBN8"/>
<evidence type="ECO:0000313" key="4">
    <source>
        <dbReference type="EMBL" id="AUI67885.1"/>
    </source>
</evidence>
<keyword evidence="2" id="KW-0472">Membrane</keyword>
<accession>A0A2N9YBN8</accession>
<feature type="domain" description="Zona occludens toxin N-terminal" evidence="3">
    <location>
        <begin position="2"/>
        <end position="206"/>
    </location>
</feature>
<protein>
    <recommendedName>
        <fullName evidence="3">Zona occludens toxin N-terminal domain-containing protein</fullName>
    </recommendedName>
</protein>
<keyword evidence="2" id="KW-1133">Transmembrane helix</keyword>
<dbReference type="Proteomes" id="UP000234271">
    <property type="component" value="Chromosome"/>
</dbReference>
<gene>
    <name evidence="4" type="ORF">BLE401_03655</name>
</gene>
<dbReference type="EMBL" id="CP018889">
    <property type="protein sequence ID" value="AUI67885.1"/>
    <property type="molecule type" value="Genomic_DNA"/>
</dbReference>
<feature type="transmembrane region" description="Helical" evidence="2">
    <location>
        <begin position="222"/>
        <end position="241"/>
    </location>
</feature>
<evidence type="ECO:0000256" key="1">
    <source>
        <dbReference type="SAM" id="MobiDB-lite"/>
    </source>
</evidence>
<evidence type="ECO:0000256" key="2">
    <source>
        <dbReference type="SAM" id="Phobius"/>
    </source>
</evidence>
<dbReference type="InterPro" id="IPR008900">
    <property type="entry name" value="Zot_N"/>
</dbReference>